<organism evidence="2 3">
    <name type="scientific">Fomitopsis schrenkii</name>
    <name type="common">Brown rot fungus</name>
    <dbReference type="NCBI Taxonomy" id="2126942"/>
    <lineage>
        <taxon>Eukaryota</taxon>
        <taxon>Fungi</taxon>
        <taxon>Dikarya</taxon>
        <taxon>Basidiomycota</taxon>
        <taxon>Agaricomycotina</taxon>
        <taxon>Agaricomycetes</taxon>
        <taxon>Polyporales</taxon>
        <taxon>Fomitopsis</taxon>
    </lineage>
</organism>
<dbReference type="InParanoid" id="S8FUD1"/>
<feature type="compositionally biased region" description="Basic and acidic residues" evidence="1">
    <location>
        <begin position="178"/>
        <end position="187"/>
    </location>
</feature>
<dbReference type="PANTHER" id="PTHR35871">
    <property type="entry name" value="EXPRESSED PROTEIN"/>
    <property type="match status" value="1"/>
</dbReference>
<protein>
    <recommendedName>
        <fullName evidence="4">DDE-1 domain-containing protein</fullName>
    </recommendedName>
</protein>
<accession>S8FUD1</accession>
<name>S8FUD1_FOMSC</name>
<feature type="region of interest" description="Disordered" evidence="1">
    <location>
        <begin position="1"/>
        <end position="30"/>
    </location>
</feature>
<feature type="compositionally biased region" description="Basic and acidic residues" evidence="1">
    <location>
        <begin position="89"/>
        <end position="107"/>
    </location>
</feature>
<proteinExistence type="predicted"/>
<dbReference type="HOGENOM" id="CLU_005726_2_4_1"/>
<evidence type="ECO:0000313" key="2">
    <source>
        <dbReference type="EMBL" id="EPT04771.1"/>
    </source>
</evidence>
<dbReference type="AlphaFoldDB" id="S8FUD1"/>
<dbReference type="Proteomes" id="UP000015241">
    <property type="component" value="Unassembled WGS sequence"/>
</dbReference>
<evidence type="ECO:0000256" key="1">
    <source>
        <dbReference type="SAM" id="MobiDB-lite"/>
    </source>
</evidence>
<keyword evidence="3" id="KW-1185">Reference proteome</keyword>
<sequence>MAEEWESEEPEWSSGSDADEEDDSDIEELDGIELVESLQRELESKDILAVEASAYDTLNPHKITAQVWKKAESNRHLGYTGNSARTGRRKDLQARRKAERDAVSRKTRGADMMRAFVTKNIPENRSITIATDQPVGLLPGGTPGHDGGEIFTGYASDVSSDPADSDLEWDDITEMGEARGNSEKNSSDADQLPVAPDVGSFRVPDPPPLKRRKLDIPTRQAQQLSSEAKHKNLAKALVDIEKLIRSKRYAFAAGENGLQAYRARAIQSCLQMVVQNGRKLMDASERAAESQGFSAKWGGRLVRRWVRAWQRERDLPVSKKGRHVKVYTLLSDPAICAELRSYVRSNKWSMDPEKLAEFSKKTMIPAAAEAYAKQILRKEIPNGLRRYLEVELFPRIHFKPGTRGISLRTARPNDGVKKSWVLEGEFALKKKGQGRGIHQSDVICSTVGWLAEASQSMDYGKNYDGYWNGALFVKQLQEKIIPAFERAHGPGYQALIMVDNSQGHSAYAEDALLASRMNLRSGGKQARLRDGWFVQDGKHITQQMNFPPDHPKTPGVQKVKRYLREHCDYTFGTLKENLPKAMMSVGLNTIRRWDHPRDVAKSSISNFVNFES</sequence>
<dbReference type="PANTHER" id="PTHR35871:SF1">
    <property type="entry name" value="CXC1-LIKE CYSTEINE CLUSTER ASSOCIATED WITH KDZ TRANSPOSASES DOMAIN-CONTAINING PROTEIN"/>
    <property type="match status" value="1"/>
</dbReference>
<evidence type="ECO:0000313" key="3">
    <source>
        <dbReference type="Proteomes" id="UP000015241"/>
    </source>
</evidence>
<reference evidence="2 3" key="1">
    <citation type="journal article" date="2012" name="Science">
        <title>The Paleozoic origin of enzymatic lignin decomposition reconstructed from 31 fungal genomes.</title>
        <authorList>
            <person name="Floudas D."/>
            <person name="Binder M."/>
            <person name="Riley R."/>
            <person name="Barry K."/>
            <person name="Blanchette R.A."/>
            <person name="Henrissat B."/>
            <person name="Martinez A.T."/>
            <person name="Otillar R."/>
            <person name="Spatafora J.W."/>
            <person name="Yadav J.S."/>
            <person name="Aerts A."/>
            <person name="Benoit I."/>
            <person name="Boyd A."/>
            <person name="Carlson A."/>
            <person name="Copeland A."/>
            <person name="Coutinho P.M."/>
            <person name="de Vries R.P."/>
            <person name="Ferreira P."/>
            <person name="Findley K."/>
            <person name="Foster B."/>
            <person name="Gaskell J."/>
            <person name="Glotzer D."/>
            <person name="Gorecki P."/>
            <person name="Heitman J."/>
            <person name="Hesse C."/>
            <person name="Hori C."/>
            <person name="Igarashi K."/>
            <person name="Jurgens J.A."/>
            <person name="Kallen N."/>
            <person name="Kersten P."/>
            <person name="Kohler A."/>
            <person name="Kuees U."/>
            <person name="Kumar T.K.A."/>
            <person name="Kuo A."/>
            <person name="LaButti K."/>
            <person name="Larrondo L.F."/>
            <person name="Lindquist E."/>
            <person name="Ling A."/>
            <person name="Lombard V."/>
            <person name="Lucas S."/>
            <person name="Lundell T."/>
            <person name="Martin R."/>
            <person name="McLaughlin D.J."/>
            <person name="Morgenstern I."/>
            <person name="Morin E."/>
            <person name="Murat C."/>
            <person name="Nagy L.G."/>
            <person name="Nolan M."/>
            <person name="Ohm R.A."/>
            <person name="Patyshakuliyeva A."/>
            <person name="Rokas A."/>
            <person name="Ruiz-Duenas F.J."/>
            <person name="Sabat G."/>
            <person name="Salamov A."/>
            <person name="Samejima M."/>
            <person name="Schmutz J."/>
            <person name="Slot J.C."/>
            <person name="St John F."/>
            <person name="Stenlid J."/>
            <person name="Sun H."/>
            <person name="Sun S."/>
            <person name="Syed K."/>
            <person name="Tsang A."/>
            <person name="Wiebenga A."/>
            <person name="Young D."/>
            <person name="Pisabarro A."/>
            <person name="Eastwood D.C."/>
            <person name="Martin F."/>
            <person name="Cullen D."/>
            <person name="Grigoriev I.V."/>
            <person name="Hibbett D.S."/>
        </authorList>
    </citation>
    <scope>NUCLEOTIDE SEQUENCE</scope>
    <source>
        <strain evidence="3">FP-58527</strain>
    </source>
</reference>
<feature type="region of interest" description="Disordered" evidence="1">
    <location>
        <begin position="78"/>
        <end position="107"/>
    </location>
</feature>
<dbReference type="OrthoDB" id="3218065at2759"/>
<evidence type="ECO:0008006" key="4">
    <source>
        <dbReference type="Google" id="ProtNLM"/>
    </source>
</evidence>
<feature type="region of interest" description="Disordered" evidence="1">
    <location>
        <begin position="178"/>
        <end position="212"/>
    </location>
</feature>
<gene>
    <name evidence="2" type="ORF">FOMPIDRAFT_131397</name>
</gene>
<dbReference type="eggNOG" id="ENOG502RT6R">
    <property type="taxonomic scope" value="Eukaryota"/>
</dbReference>
<dbReference type="EMBL" id="KE504125">
    <property type="protein sequence ID" value="EPT04771.1"/>
    <property type="molecule type" value="Genomic_DNA"/>
</dbReference>